<feature type="region of interest" description="Disordered" evidence="6">
    <location>
        <begin position="127"/>
        <end position="153"/>
    </location>
</feature>
<sequence length="352" mass="39727">MEGQRSWETPMHFMSLSSGGDVNDVFDASQDDTNHRFVVADGVTENQLNALSLSQWIYDPKAPQNYFDFLAENSICLEEASTTDTLEGIPLPLGGKYAADGDSEIQRELYNHPGRAFDLQSADSPLSMDVWQTKPSPSVHESDNLDGSVDVKHPEHNQVYYFQQYNEGEQRKKFASPRNQRQNQTLTSRRQHAKGNESNFSQFLPRETDAVGGGLKLKPHCSLKNQRATITDRLRRLRVAERLKALQDQLPHPAEGSQASVLTEIIDHIKYLQFKLKDLSRSKLGGEPTYARFIFLEGYGHYVLHENMMNEPLEEMMGKLLEADRSMATLLLESRGLYVMPMATAEGSSQAT</sequence>
<evidence type="ECO:0000313" key="8">
    <source>
        <dbReference type="EMBL" id="KAF5732752.1"/>
    </source>
</evidence>
<dbReference type="OrthoDB" id="1627850at2759"/>
<dbReference type="PROSITE" id="PS50888">
    <property type="entry name" value="BHLH"/>
    <property type="match status" value="1"/>
</dbReference>
<keyword evidence="2" id="KW-0805">Transcription regulation</keyword>
<dbReference type="GO" id="GO:0000978">
    <property type="term" value="F:RNA polymerase II cis-regulatory region sequence-specific DNA binding"/>
    <property type="evidence" value="ECO:0007669"/>
    <property type="project" value="TreeGrafter"/>
</dbReference>
<dbReference type="SMART" id="SM00353">
    <property type="entry name" value="HLH"/>
    <property type="match status" value="1"/>
</dbReference>
<dbReference type="Pfam" id="PF00010">
    <property type="entry name" value="HLH"/>
    <property type="match status" value="1"/>
</dbReference>
<evidence type="ECO:0000313" key="9">
    <source>
        <dbReference type="Proteomes" id="UP000593562"/>
    </source>
</evidence>
<dbReference type="GO" id="GO:0046983">
    <property type="term" value="F:protein dimerization activity"/>
    <property type="evidence" value="ECO:0007669"/>
    <property type="project" value="InterPro"/>
</dbReference>
<dbReference type="InterPro" id="IPR011598">
    <property type="entry name" value="bHLH_dom"/>
</dbReference>
<feature type="domain" description="BHLH" evidence="7">
    <location>
        <begin position="223"/>
        <end position="272"/>
    </location>
</feature>
<comment type="caution">
    <text evidence="8">The sequence shown here is derived from an EMBL/GenBank/DDBJ whole genome shotgun (WGS) entry which is preliminary data.</text>
</comment>
<dbReference type="EMBL" id="JAAARO010000017">
    <property type="protein sequence ID" value="KAF5732752.1"/>
    <property type="molecule type" value="Genomic_DNA"/>
</dbReference>
<dbReference type="GO" id="GO:0005634">
    <property type="term" value="C:nucleus"/>
    <property type="evidence" value="ECO:0007669"/>
    <property type="project" value="UniProtKB-SubCell"/>
</dbReference>
<dbReference type="InterPro" id="IPR045239">
    <property type="entry name" value="bHLH95_bHLH"/>
</dbReference>
<keyword evidence="4" id="KW-0804">Transcription</keyword>
<dbReference type="Proteomes" id="UP000593562">
    <property type="component" value="Unassembled WGS sequence"/>
</dbReference>
<dbReference type="InterPro" id="IPR036638">
    <property type="entry name" value="HLH_DNA-bd_sf"/>
</dbReference>
<dbReference type="CDD" id="cd11393">
    <property type="entry name" value="bHLH_AtbHLH_like"/>
    <property type="match status" value="1"/>
</dbReference>
<evidence type="ECO:0000256" key="3">
    <source>
        <dbReference type="ARBA" id="ARBA00023125"/>
    </source>
</evidence>
<dbReference type="AlphaFoldDB" id="A0A7J7CF86"/>
<proteinExistence type="predicted"/>
<evidence type="ECO:0000256" key="5">
    <source>
        <dbReference type="ARBA" id="ARBA00023242"/>
    </source>
</evidence>
<accession>A0A7J7CF86</accession>
<dbReference type="Gene3D" id="4.10.280.10">
    <property type="entry name" value="Helix-loop-helix DNA-binding domain"/>
    <property type="match status" value="1"/>
</dbReference>
<organism evidence="8 9">
    <name type="scientific">Tripterygium wilfordii</name>
    <name type="common">Thunder God vine</name>
    <dbReference type="NCBI Taxonomy" id="458696"/>
    <lineage>
        <taxon>Eukaryota</taxon>
        <taxon>Viridiplantae</taxon>
        <taxon>Streptophyta</taxon>
        <taxon>Embryophyta</taxon>
        <taxon>Tracheophyta</taxon>
        <taxon>Spermatophyta</taxon>
        <taxon>Magnoliopsida</taxon>
        <taxon>eudicotyledons</taxon>
        <taxon>Gunneridae</taxon>
        <taxon>Pentapetalae</taxon>
        <taxon>rosids</taxon>
        <taxon>fabids</taxon>
        <taxon>Celastrales</taxon>
        <taxon>Celastraceae</taxon>
        <taxon>Tripterygium</taxon>
    </lineage>
</organism>
<protein>
    <submittedName>
        <fullName evidence="8">Putative Transcription factor bHLH69</fullName>
    </submittedName>
</protein>
<keyword evidence="5" id="KW-0539">Nucleus</keyword>
<dbReference type="GO" id="GO:0000981">
    <property type="term" value="F:DNA-binding transcription factor activity, RNA polymerase II-specific"/>
    <property type="evidence" value="ECO:0007669"/>
    <property type="project" value="TreeGrafter"/>
</dbReference>
<dbReference type="InterPro" id="IPR045843">
    <property type="entry name" value="IND-like"/>
</dbReference>
<evidence type="ECO:0000256" key="1">
    <source>
        <dbReference type="ARBA" id="ARBA00004123"/>
    </source>
</evidence>
<evidence type="ECO:0000256" key="6">
    <source>
        <dbReference type="SAM" id="MobiDB-lite"/>
    </source>
</evidence>
<dbReference type="PANTHER" id="PTHR16223">
    <property type="entry name" value="TRANSCRIPTION FACTOR BHLH83-RELATED"/>
    <property type="match status" value="1"/>
</dbReference>
<dbReference type="FunCoup" id="A0A7J7CF86">
    <property type="interactions" value="80"/>
</dbReference>
<feature type="compositionally biased region" description="Polar residues" evidence="6">
    <location>
        <begin position="177"/>
        <end position="188"/>
    </location>
</feature>
<gene>
    <name evidence="8" type="ORF">HS088_TW17G00282</name>
</gene>
<reference evidence="8 9" key="1">
    <citation type="journal article" date="2020" name="Nat. Commun.">
        <title>Genome of Tripterygium wilfordii and identification of cytochrome P450 involved in triptolide biosynthesis.</title>
        <authorList>
            <person name="Tu L."/>
            <person name="Su P."/>
            <person name="Zhang Z."/>
            <person name="Gao L."/>
            <person name="Wang J."/>
            <person name="Hu T."/>
            <person name="Zhou J."/>
            <person name="Zhang Y."/>
            <person name="Zhao Y."/>
            <person name="Liu Y."/>
            <person name="Song Y."/>
            <person name="Tong Y."/>
            <person name="Lu Y."/>
            <person name="Yang J."/>
            <person name="Xu C."/>
            <person name="Jia M."/>
            <person name="Peters R.J."/>
            <person name="Huang L."/>
            <person name="Gao W."/>
        </authorList>
    </citation>
    <scope>NUCLEOTIDE SEQUENCE [LARGE SCALE GENOMIC DNA]</scope>
    <source>
        <strain evidence="9">cv. XIE 37</strain>
        <tissue evidence="8">Leaf</tissue>
    </source>
</reference>
<keyword evidence="9" id="KW-1185">Reference proteome</keyword>
<evidence type="ECO:0000259" key="7">
    <source>
        <dbReference type="PROSITE" id="PS50888"/>
    </source>
</evidence>
<evidence type="ECO:0000256" key="2">
    <source>
        <dbReference type="ARBA" id="ARBA00023015"/>
    </source>
</evidence>
<comment type="subcellular location">
    <subcellularLocation>
        <location evidence="1">Nucleus</location>
    </subcellularLocation>
</comment>
<evidence type="ECO:0000256" key="4">
    <source>
        <dbReference type="ARBA" id="ARBA00023163"/>
    </source>
</evidence>
<dbReference type="InParanoid" id="A0A7J7CF86"/>
<feature type="region of interest" description="Disordered" evidence="6">
    <location>
        <begin position="170"/>
        <end position="205"/>
    </location>
</feature>
<keyword evidence="3" id="KW-0238">DNA-binding</keyword>
<dbReference type="PANTHER" id="PTHR16223:SF109">
    <property type="entry name" value="BHLH DOMAIN-CONTAINING PROTEIN"/>
    <property type="match status" value="1"/>
</dbReference>
<name>A0A7J7CF86_TRIWF</name>
<dbReference type="SUPFAM" id="SSF47459">
    <property type="entry name" value="HLH, helix-loop-helix DNA-binding domain"/>
    <property type="match status" value="1"/>
</dbReference>